<organism evidence="1 2">
    <name type="scientific">Novosphingobium aquae</name>
    <dbReference type="NCBI Taxonomy" id="3133435"/>
    <lineage>
        <taxon>Bacteria</taxon>
        <taxon>Pseudomonadati</taxon>
        <taxon>Pseudomonadota</taxon>
        <taxon>Alphaproteobacteria</taxon>
        <taxon>Sphingomonadales</taxon>
        <taxon>Sphingomonadaceae</taxon>
        <taxon>Novosphingobium</taxon>
    </lineage>
</organism>
<sequence length="51" mass="5202">MALLPAVSVAGFHQAKVGEVGNQRGVTGEVHHPGCRVGQPLVTVIDEPGDA</sequence>
<comment type="caution">
    <text evidence="1">The sequence shown here is derived from an EMBL/GenBank/DDBJ whole genome shotgun (WGS) entry which is preliminary data.</text>
</comment>
<proteinExistence type="predicted"/>
<name>A0ABU8S5J7_9SPHN</name>
<evidence type="ECO:0000313" key="1">
    <source>
        <dbReference type="EMBL" id="MEJ6009244.1"/>
    </source>
</evidence>
<reference evidence="1 2" key="1">
    <citation type="submission" date="2024-03" db="EMBL/GenBank/DDBJ databases">
        <authorList>
            <person name="Jo J.-H."/>
        </authorList>
    </citation>
    <scope>NUCLEOTIDE SEQUENCE [LARGE SCALE GENOMIC DNA]</scope>
    <source>
        <strain evidence="1 2">AS3R-12</strain>
    </source>
</reference>
<dbReference type="Proteomes" id="UP001379235">
    <property type="component" value="Unassembled WGS sequence"/>
</dbReference>
<protein>
    <submittedName>
        <fullName evidence="1">Uncharacterized protein</fullName>
    </submittedName>
</protein>
<gene>
    <name evidence="1" type="ORF">WG900_04860</name>
</gene>
<dbReference type="RefSeq" id="WP_339965133.1">
    <property type="nucleotide sequence ID" value="NZ_JBBHJY010000001.1"/>
</dbReference>
<evidence type="ECO:0000313" key="2">
    <source>
        <dbReference type="Proteomes" id="UP001379235"/>
    </source>
</evidence>
<dbReference type="EMBL" id="JBBHJY010000001">
    <property type="protein sequence ID" value="MEJ6009244.1"/>
    <property type="molecule type" value="Genomic_DNA"/>
</dbReference>
<accession>A0ABU8S5J7</accession>
<keyword evidence="2" id="KW-1185">Reference proteome</keyword>